<dbReference type="InterPro" id="IPR046076">
    <property type="entry name" value="DUF6094"/>
</dbReference>
<proteinExistence type="predicted"/>
<keyword evidence="1" id="KW-0489">Methyltransferase</keyword>
<reference evidence="4 5" key="1">
    <citation type="journal article" date="2016" name="Appl. Environ. Microbiol.">
        <title>Lack of Overt Genome Reduction in the Bryostatin-Producing Bryozoan Symbiont "Candidatus Endobugula sertula".</title>
        <authorList>
            <person name="Miller I.J."/>
            <person name="Vanee N."/>
            <person name="Fong S.S."/>
            <person name="Lim-Fong G.E."/>
            <person name="Kwan J.C."/>
        </authorList>
    </citation>
    <scope>NUCLEOTIDE SEQUENCE [LARGE SCALE GENOMIC DNA]</scope>
    <source>
        <strain evidence="4">AB1-4</strain>
    </source>
</reference>
<organism evidence="4 5">
    <name type="scientific">Candidatus Endobugula sertula</name>
    <name type="common">Bugula neritina bacterial symbiont</name>
    <dbReference type="NCBI Taxonomy" id="62101"/>
    <lineage>
        <taxon>Bacteria</taxon>
        <taxon>Pseudomonadati</taxon>
        <taxon>Pseudomonadota</taxon>
        <taxon>Gammaproteobacteria</taxon>
        <taxon>Cellvibrionales</taxon>
        <taxon>Cellvibrionaceae</taxon>
        <taxon>Candidatus Endobugula</taxon>
    </lineage>
</organism>
<evidence type="ECO:0000256" key="1">
    <source>
        <dbReference type="ARBA" id="ARBA00022603"/>
    </source>
</evidence>
<dbReference type="GO" id="GO:0032259">
    <property type="term" value="P:methylation"/>
    <property type="evidence" value="ECO:0007669"/>
    <property type="project" value="UniProtKB-KW"/>
</dbReference>
<dbReference type="InterPro" id="IPR002052">
    <property type="entry name" value="DNA_methylase_N6_adenine_CS"/>
</dbReference>
<evidence type="ECO:0000313" key="4">
    <source>
        <dbReference type="EMBL" id="ODS23582.1"/>
    </source>
</evidence>
<evidence type="ECO:0000259" key="3">
    <source>
        <dbReference type="Pfam" id="PF19587"/>
    </source>
</evidence>
<comment type="caution">
    <text evidence="4">The sequence shown here is derived from an EMBL/GenBank/DDBJ whole genome shotgun (WGS) entry which is preliminary data.</text>
</comment>
<dbReference type="STRING" id="62101.AB835_08185"/>
<dbReference type="EMBL" id="MDLC01000025">
    <property type="protein sequence ID" value="ODS23582.1"/>
    <property type="molecule type" value="Genomic_DNA"/>
</dbReference>
<dbReference type="GO" id="GO:0008168">
    <property type="term" value="F:methyltransferase activity"/>
    <property type="evidence" value="ECO:0007669"/>
    <property type="project" value="UniProtKB-KW"/>
</dbReference>
<dbReference type="PRINTS" id="PR00507">
    <property type="entry name" value="N12N6MTFRASE"/>
</dbReference>
<dbReference type="SUPFAM" id="SSF53335">
    <property type="entry name" value="S-adenosyl-L-methionine-dependent methyltransferases"/>
    <property type="match status" value="1"/>
</dbReference>
<dbReference type="CDD" id="cd02440">
    <property type="entry name" value="AdoMet_MTases"/>
    <property type="match status" value="1"/>
</dbReference>
<dbReference type="PROSITE" id="PS00092">
    <property type="entry name" value="N6_MTASE"/>
    <property type="match status" value="1"/>
</dbReference>
<feature type="domain" description="DUF6094" evidence="3">
    <location>
        <begin position="11"/>
        <end position="208"/>
    </location>
</feature>
<protein>
    <recommendedName>
        <fullName evidence="3">DUF6094 domain-containing protein</fullName>
    </recommendedName>
</protein>
<gene>
    <name evidence="4" type="ORF">AB835_08185</name>
</gene>
<dbReference type="GO" id="GO:0003676">
    <property type="term" value="F:nucleic acid binding"/>
    <property type="evidence" value="ECO:0007669"/>
    <property type="project" value="InterPro"/>
</dbReference>
<dbReference type="InterPro" id="IPR029063">
    <property type="entry name" value="SAM-dependent_MTases_sf"/>
</dbReference>
<evidence type="ECO:0000256" key="2">
    <source>
        <dbReference type="ARBA" id="ARBA00022679"/>
    </source>
</evidence>
<dbReference type="AlphaFoldDB" id="A0A1D2QPU5"/>
<dbReference type="Proteomes" id="UP000242502">
    <property type="component" value="Unassembled WGS sequence"/>
</dbReference>
<dbReference type="Pfam" id="PF19587">
    <property type="entry name" value="DUF6094"/>
    <property type="match status" value="1"/>
</dbReference>
<keyword evidence="2" id="KW-0808">Transferase</keyword>
<dbReference type="Gene3D" id="3.40.50.150">
    <property type="entry name" value="Vaccinia Virus protein VP39"/>
    <property type="match status" value="1"/>
</dbReference>
<accession>A0A1D2QPU5</accession>
<evidence type="ECO:0000313" key="5">
    <source>
        <dbReference type="Proteomes" id="UP000242502"/>
    </source>
</evidence>
<name>A0A1D2QPU5_9GAMM</name>
<sequence length="374" mass="41517">MTLMFQRVTRNYARNGYFPTDEDTTSQVLERLTVAQPPVSGGVINVLDPCCGEGAAIAETGDWLRQQSTSFDDDIEVRLYGVELDRDRAYAAKPRLNQCLHSDINDTLIQIKGFQLLWLNPPYGNSLADHQHGESGERLEKLFYKRTFDTLCVGGIMVLIIPHYVLDKAFSQWLCRHFTNVTCHRAAVDTYKQVVILGERTRYQSTLQTALNRHLMAIGQGEVQAPPLDGLSQGYTVPVSEPVGIYASPRLESIKPDPEQLSEVIDQYPGLWADYERLLLPSECPLRPPLCALSDWHLSLMLAAGAVSGVVISESGQTLLVKGQTHKGKSTKVTVEESPDGALVQTQVSTDKFMPQIRGIDFTPETLGTIVTIQ</sequence>